<dbReference type="GO" id="GO:0005886">
    <property type="term" value="C:plasma membrane"/>
    <property type="evidence" value="ECO:0007669"/>
    <property type="project" value="UniProtKB-SubCell"/>
</dbReference>
<evidence type="ECO:0000256" key="15">
    <source>
        <dbReference type="ARBA" id="ARBA00022842"/>
    </source>
</evidence>
<dbReference type="PROSITE" id="PS01069">
    <property type="entry name" value="DAGK_PROKAR"/>
    <property type="match status" value="1"/>
</dbReference>
<keyword evidence="11" id="KW-0479">Metal-binding</keyword>
<evidence type="ECO:0000256" key="1">
    <source>
        <dbReference type="ARBA" id="ARBA00001946"/>
    </source>
</evidence>
<keyword evidence="20" id="KW-1208">Phospholipid metabolism</keyword>
<evidence type="ECO:0000256" key="17">
    <source>
        <dbReference type="ARBA" id="ARBA00023098"/>
    </source>
</evidence>
<dbReference type="Pfam" id="PF01219">
    <property type="entry name" value="DAGK_prokar"/>
    <property type="match status" value="1"/>
</dbReference>
<evidence type="ECO:0000256" key="11">
    <source>
        <dbReference type="ARBA" id="ARBA00022723"/>
    </source>
</evidence>
<dbReference type="AlphaFoldDB" id="A0A3B0V9K7"/>
<evidence type="ECO:0000256" key="10">
    <source>
        <dbReference type="ARBA" id="ARBA00022692"/>
    </source>
</evidence>
<evidence type="ECO:0000256" key="3">
    <source>
        <dbReference type="ARBA" id="ARBA00005967"/>
    </source>
</evidence>
<dbReference type="GO" id="GO:0046872">
    <property type="term" value="F:metal ion binding"/>
    <property type="evidence" value="ECO:0007669"/>
    <property type="project" value="UniProtKB-KW"/>
</dbReference>
<feature type="transmembrane region" description="Helical" evidence="22">
    <location>
        <begin position="35"/>
        <end position="51"/>
    </location>
</feature>
<evidence type="ECO:0000256" key="19">
    <source>
        <dbReference type="ARBA" id="ARBA00023209"/>
    </source>
</evidence>
<organism evidence="23">
    <name type="scientific">hydrothermal vent metagenome</name>
    <dbReference type="NCBI Taxonomy" id="652676"/>
    <lineage>
        <taxon>unclassified sequences</taxon>
        <taxon>metagenomes</taxon>
        <taxon>ecological metagenomes</taxon>
    </lineage>
</organism>
<reference evidence="23" key="1">
    <citation type="submission" date="2018-06" db="EMBL/GenBank/DDBJ databases">
        <authorList>
            <person name="Zhirakovskaya E."/>
        </authorList>
    </citation>
    <scope>NUCLEOTIDE SEQUENCE</scope>
</reference>
<dbReference type="PANTHER" id="PTHR34299:SF1">
    <property type="entry name" value="DIACYLGLYCEROL KINASE"/>
    <property type="match status" value="1"/>
</dbReference>
<keyword evidence="18 22" id="KW-0472">Membrane</keyword>
<dbReference type="PANTHER" id="PTHR34299">
    <property type="entry name" value="DIACYLGLYCEROL KINASE"/>
    <property type="match status" value="1"/>
</dbReference>
<dbReference type="EMBL" id="UOEW01000104">
    <property type="protein sequence ID" value="VAW35492.1"/>
    <property type="molecule type" value="Genomic_DNA"/>
</dbReference>
<protein>
    <recommendedName>
        <fullName evidence="5">Diacylglycerol kinase</fullName>
        <ecNumber evidence="4">2.7.1.107</ecNumber>
    </recommendedName>
    <alternativeName>
        <fullName evidence="21">Diglyceride kinase</fullName>
    </alternativeName>
</protein>
<evidence type="ECO:0000256" key="22">
    <source>
        <dbReference type="SAM" id="Phobius"/>
    </source>
</evidence>
<keyword evidence="19" id="KW-0594">Phospholipid biosynthesis</keyword>
<gene>
    <name evidence="23" type="ORF">MNBD_GAMMA01-1635</name>
</gene>
<sequence>MASTERRGLKQIFNAFKWSMQGLYATFKYEASFRLEFYLAIILTPIAIYISQSAMQLLLLLGCVLLVLILEILNSAIEAVVDMVCGEKFHELAKRAKDMGSAAVFLGQMLVVFTWGTVIYINFGANI</sequence>
<dbReference type="CDD" id="cd14264">
    <property type="entry name" value="DAGK_IM"/>
    <property type="match status" value="1"/>
</dbReference>
<keyword evidence="16 22" id="KW-1133">Transmembrane helix</keyword>
<evidence type="ECO:0000256" key="20">
    <source>
        <dbReference type="ARBA" id="ARBA00023264"/>
    </source>
</evidence>
<evidence type="ECO:0000256" key="9">
    <source>
        <dbReference type="ARBA" id="ARBA00022679"/>
    </source>
</evidence>
<evidence type="ECO:0000256" key="7">
    <source>
        <dbReference type="ARBA" id="ARBA00022516"/>
    </source>
</evidence>
<keyword evidence="17" id="KW-0443">Lipid metabolism</keyword>
<dbReference type="GO" id="GO:0005524">
    <property type="term" value="F:ATP binding"/>
    <property type="evidence" value="ECO:0007669"/>
    <property type="project" value="UniProtKB-KW"/>
</dbReference>
<keyword evidence="7" id="KW-0444">Lipid biosynthesis</keyword>
<evidence type="ECO:0000313" key="23">
    <source>
        <dbReference type="EMBL" id="VAW35492.1"/>
    </source>
</evidence>
<evidence type="ECO:0000256" key="16">
    <source>
        <dbReference type="ARBA" id="ARBA00022989"/>
    </source>
</evidence>
<comment type="similarity">
    <text evidence="3">Belongs to the bacterial diacylglycerol kinase family.</text>
</comment>
<name>A0A3B0V9K7_9ZZZZ</name>
<keyword evidence="6" id="KW-1003">Cell membrane</keyword>
<evidence type="ECO:0000256" key="8">
    <source>
        <dbReference type="ARBA" id="ARBA00022519"/>
    </source>
</evidence>
<comment type="cofactor">
    <cofactor evidence="1">
        <name>Mg(2+)</name>
        <dbReference type="ChEBI" id="CHEBI:18420"/>
    </cofactor>
</comment>
<keyword evidence="14" id="KW-0067">ATP-binding</keyword>
<dbReference type="GO" id="GO:0004143">
    <property type="term" value="F:ATP-dependent diacylglycerol kinase activity"/>
    <property type="evidence" value="ECO:0007669"/>
    <property type="project" value="UniProtKB-EC"/>
</dbReference>
<keyword evidence="8" id="KW-0997">Cell inner membrane</keyword>
<keyword evidence="12" id="KW-0547">Nucleotide-binding</keyword>
<evidence type="ECO:0000256" key="6">
    <source>
        <dbReference type="ARBA" id="ARBA00022475"/>
    </source>
</evidence>
<accession>A0A3B0V9K7</accession>
<proteinExistence type="inferred from homology"/>
<dbReference type="InterPro" id="IPR000829">
    <property type="entry name" value="DAGK"/>
</dbReference>
<keyword evidence="9 23" id="KW-0808">Transferase</keyword>
<evidence type="ECO:0000256" key="21">
    <source>
        <dbReference type="ARBA" id="ARBA00031546"/>
    </source>
</evidence>
<dbReference type="EC" id="2.7.1.107" evidence="4"/>
<keyword evidence="15" id="KW-0460">Magnesium</keyword>
<evidence type="ECO:0000256" key="4">
    <source>
        <dbReference type="ARBA" id="ARBA00012133"/>
    </source>
</evidence>
<feature type="transmembrane region" description="Helical" evidence="22">
    <location>
        <begin position="102"/>
        <end position="123"/>
    </location>
</feature>
<evidence type="ECO:0000256" key="5">
    <source>
        <dbReference type="ARBA" id="ARBA00017575"/>
    </source>
</evidence>
<evidence type="ECO:0000256" key="12">
    <source>
        <dbReference type="ARBA" id="ARBA00022741"/>
    </source>
</evidence>
<evidence type="ECO:0000256" key="13">
    <source>
        <dbReference type="ARBA" id="ARBA00022777"/>
    </source>
</evidence>
<dbReference type="InterPro" id="IPR033718">
    <property type="entry name" value="DAGK_prok"/>
</dbReference>
<feature type="transmembrane region" description="Helical" evidence="22">
    <location>
        <begin position="57"/>
        <end position="81"/>
    </location>
</feature>
<evidence type="ECO:0000256" key="14">
    <source>
        <dbReference type="ARBA" id="ARBA00022840"/>
    </source>
</evidence>
<comment type="subcellular location">
    <subcellularLocation>
        <location evidence="2">Cell inner membrane</location>
        <topology evidence="2">Multi-pass membrane protein</topology>
    </subcellularLocation>
</comment>
<evidence type="ECO:0000256" key="18">
    <source>
        <dbReference type="ARBA" id="ARBA00023136"/>
    </source>
</evidence>
<evidence type="ECO:0000256" key="2">
    <source>
        <dbReference type="ARBA" id="ARBA00004429"/>
    </source>
</evidence>
<keyword evidence="13 23" id="KW-0418">Kinase</keyword>
<dbReference type="Gene3D" id="1.10.287.3610">
    <property type="match status" value="1"/>
</dbReference>
<keyword evidence="10 22" id="KW-0812">Transmembrane</keyword>
<dbReference type="InterPro" id="IPR036945">
    <property type="entry name" value="DAGK_sf"/>
</dbReference>
<dbReference type="GO" id="GO:0006654">
    <property type="term" value="P:phosphatidic acid biosynthetic process"/>
    <property type="evidence" value="ECO:0007669"/>
    <property type="project" value="InterPro"/>
</dbReference>